<accession>A0A645JCI2</accession>
<name>A0A645JCI2_9ZZZZ</name>
<organism evidence="2">
    <name type="scientific">bioreactor metagenome</name>
    <dbReference type="NCBI Taxonomy" id="1076179"/>
    <lineage>
        <taxon>unclassified sequences</taxon>
        <taxon>metagenomes</taxon>
        <taxon>ecological metagenomes</taxon>
    </lineage>
</organism>
<reference evidence="2" key="1">
    <citation type="submission" date="2019-08" db="EMBL/GenBank/DDBJ databases">
        <authorList>
            <person name="Kucharzyk K."/>
            <person name="Murdoch R.W."/>
            <person name="Higgins S."/>
            <person name="Loffler F."/>
        </authorList>
    </citation>
    <scope>NUCLEOTIDE SEQUENCE</scope>
</reference>
<protein>
    <submittedName>
        <fullName evidence="2">Uncharacterized protein</fullName>
    </submittedName>
</protein>
<proteinExistence type="predicted"/>
<feature type="compositionally biased region" description="Polar residues" evidence="1">
    <location>
        <begin position="62"/>
        <end position="73"/>
    </location>
</feature>
<feature type="region of interest" description="Disordered" evidence="1">
    <location>
        <begin position="98"/>
        <end position="143"/>
    </location>
</feature>
<feature type="region of interest" description="Disordered" evidence="1">
    <location>
        <begin position="26"/>
        <end position="85"/>
    </location>
</feature>
<gene>
    <name evidence="2" type="ORF">SDC9_209107</name>
</gene>
<dbReference type="EMBL" id="VSSQ01137889">
    <property type="protein sequence ID" value="MPN61371.1"/>
    <property type="molecule type" value="Genomic_DNA"/>
</dbReference>
<evidence type="ECO:0000256" key="1">
    <source>
        <dbReference type="SAM" id="MobiDB-lite"/>
    </source>
</evidence>
<comment type="caution">
    <text evidence="2">The sequence shown here is derived from an EMBL/GenBank/DDBJ whole genome shotgun (WGS) entry which is preliminary data.</text>
</comment>
<evidence type="ECO:0000313" key="2">
    <source>
        <dbReference type="EMBL" id="MPN61371.1"/>
    </source>
</evidence>
<dbReference type="AlphaFoldDB" id="A0A645JCI2"/>
<sequence length="143" mass="14348">MCAVSCTAMAKYNAVGLQAKRASARKSPSPSVIGGVRPHSVASMTPSMRMNSPREGARNVLRASSRTSTGAIESSNSPPSPVTVNRIGSAACAANALVRSSRSGSRTTESAATSSVSGRGSRATVSGGSVSSGFSVTALSDRL</sequence>